<dbReference type="InterPro" id="IPR000415">
    <property type="entry name" value="Nitroreductase-like"/>
</dbReference>
<dbReference type="Pfam" id="PF00881">
    <property type="entry name" value="Nitroreductase"/>
    <property type="match status" value="1"/>
</dbReference>
<dbReference type="Proteomes" id="UP000030134">
    <property type="component" value="Unassembled WGS sequence"/>
</dbReference>
<feature type="domain" description="Nitroreductase" evidence="4">
    <location>
        <begin position="9"/>
        <end position="171"/>
    </location>
</feature>
<evidence type="ECO:0000313" key="5">
    <source>
        <dbReference type="EMBL" id="KGN98183.1"/>
    </source>
</evidence>
<dbReference type="GO" id="GO:0016491">
    <property type="term" value="F:oxidoreductase activity"/>
    <property type="evidence" value="ECO:0007669"/>
    <property type="project" value="UniProtKB-KW"/>
</dbReference>
<dbReference type="STRING" id="266762.HQ36_04545"/>
<dbReference type="RefSeq" id="WP_025842344.1">
    <property type="nucleotide sequence ID" value="NZ_JQZW01000008.1"/>
</dbReference>
<dbReference type="OrthoDB" id="9809288at2"/>
<accession>A0A0A2G4G4</accession>
<keyword evidence="2" id="KW-0521">NADP</keyword>
<keyword evidence="6" id="KW-1185">Reference proteome</keyword>
<evidence type="ECO:0000259" key="4">
    <source>
        <dbReference type="Pfam" id="PF00881"/>
    </source>
</evidence>
<reference evidence="5 6" key="1">
    <citation type="submission" date="2014-08" db="EMBL/GenBank/DDBJ databases">
        <title>Porphyromonas gingivicanis strain:COT-022_OH1391 Genome sequencing.</title>
        <authorList>
            <person name="Wallis C."/>
            <person name="Deusch O."/>
            <person name="O'Flynn C."/>
            <person name="Davis I."/>
            <person name="Jospin G."/>
            <person name="Darling A.E."/>
            <person name="Coil D.A."/>
            <person name="Alexiev A."/>
            <person name="Horsfall A."/>
            <person name="Kirkwood N."/>
            <person name="Harris S."/>
            <person name="Eisen J.A."/>
        </authorList>
    </citation>
    <scope>NUCLEOTIDE SEQUENCE [LARGE SCALE GENOMIC DNA]</scope>
    <source>
        <strain evidence="6">COT-022 OH1391</strain>
    </source>
</reference>
<evidence type="ECO:0000313" key="6">
    <source>
        <dbReference type="Proteomes" id="UP000030134"/>
    </source>
</evidence>
<dbReference type="PANTHER" id="PTHR43673">
    <property type="entry name" value="NAD(P)H NITROREDUCTASE YDGI-RELATED"/>
    <property type="match status" value="1"/>
</dbReference>
<dbReference type="SUPFAM" id="SSF55469">
    <property type="entry name" value="FMN-dependent nitroreductase-like"/>
    <property type="match status" value="1"/>
</dbReference>
<organism evidence="5 6">
    <name type="scientific">Porphyromonas gingivicanis</name>
    <dbReference type="NCBI Taxonomy" id="266762"/>
    <lineage>
        <taxon>Bacteria</taxon>
        <taxon>Pseudomonadati</taxon>
        <taxon>Bacteroidota</taxon>
        <taxon>Bacteroidia</taxon>
        <taxon>Bacteroidales</taxon>
        <taxon>Porphyromonadaceae</taxon>
        <taxon>Porphyromonas</taxon>
    </lineage>
</organism>
<dbReference type="Gene3D" id="3.40.109.10">
    <property type="entry name" value="NADH Oxidase"/>
    <property type="match status" value="1"/>
</dbReference>
<comment type="caution">
    <text evidence="5">The sequence shown here is derived from an EMBL/GenBank/DDBJ whole genome shotgun (WGS) entry which is preliminary data.</text>
</comment>
<dbReference type="InterPro" id="IPR033878">
    <property type="entry name" value="NfsB-like"/>
</dbReference>
<dbReference type="EMBL" id="JQZW01000008">
    <property type="protein sequence ID" value="KGN98183.1"/>
    <property type="molecule type" value="Genomic_DNA"/>
</dbReference>
<keyword evidence="3" id="KW-0560">Oxidoreductase</keyword>
<protein>
    <recommendedName>
        <fullName evidence="4">Nitroreductase domain-containing protein</fullName>
    </recommendedName>
</protein>
<dbReference type="InterPro" id="IPR029479">
    <property type="entry name" value="Nitroreductase"/>
</dbReference>
<evidence type="ECO:0000256" key="3">
    <source>
        <dbReference type="ARBA" id="ARBA00023002"/>
    </source>
</evidence>
<dbReference type="AlphaFoldDB" id="A0A0A2G4G4"/>
<name>A0A0A2G4G4_9PORP</name>
<proteinExistence type="inferred from homology"/>
<dbReference type="eggNOG" id="COG0778">
    <property type="taxonomic scope" value="Bacteria"/>
</dbReference>
<sequence length="198" mass="22685">MKTFLPFLQKRYTTKAYDPTMRLEKATIDELLEILRLSPSSINSQPWHFTVVESASLKQQLSEVSMHNTEKVLNCSHLIVFSIYDKVADFESERVNGLTVESYYRERLAPLGDEVVKNWMARQAYIALGVLLSACAYMEIDSTSMEGIDREAYTKILGDDKFSVLFAVALGRRDKSDQNQLEFSPKKRKELSELSNLL</sequence>
<gene>
    <name evidence="5" type="ORF">HQ36_04545</name>
</gene>
<evidence type="ECO:0000256" key="1">
    <source>
        <dbReference type="ARBA" id="ARBA00007118"/>
    </source>
</evidence>
<comment type="similarity">
    <text evidence="1">Belongs to the nitroreductase family.</text>
</comment>
<evidence type="ECO:0000256" key="2">
    <source>
        <dbReference type="ARBA" id="ARBA00022857"/>
    </source>
</evidence>
<dbReference type="CDD" id="cd02149">
    <property type="entry name" value="NfsB-like"/>
    <property type="match status" value="1"/>
</dbReference>
<dbReference type="PANTHER" id="PTHR43673:SF10">
    <property type="entry name" value="NADH DEHYDROGENASE_NAD(P)H NITROREDUCTASE XCC3605-RELATED"/>
    <property type="match status" value="1"/>
</dbReference>